<keyword evidence="11 14" id="KW-0482">Metalloprotease</keyword>
<keyword evidence="6 14" id="KW-0479">Metal-binding</keyword>
<feature type="binding site" evidence="16">
    <location>
        <position position="63"/>
    </location>
    <ligand>
        <name>Zn(2+)</name>
        <dbReference type="ChEBI" id="CHEBI:29105"/>
        <note>catalytic</note>
    </ligand>
</feature>
<evidence type="ECO:0000256" key="17">
    <source>
        <dbReference type="PROSITE-ProRule" id="PRU00703"/>
    </source>
</evidence>
<dbReference type="PANTHER" id="PTHR39188:SF3">
    <property type="entry name" value="STAGE IV SPORULATION PROTEIN FB"/>
    <property type="match status" value="1"/>
</dbReference>
<dbReference type="PROSITE" id="PS51371">
    <property type="entry name" value="CBS"/>
    <property type="match status" value="2"/>
</dbReference>
<evidence type="ECO:0000256" key="5">
    <source>
        <dbReference type="ARBA" id="ARBA00022692"/>
    </source>
</evidence>
<evidence type="ECO:0000256" key="3">
    <source>
        <dbReference type="ARBA" id="ARBA00022475"/>
    </source>
</evidence>
<evidence type="ECO:0000256" key="14">
    <source>
        <dbReference type="PIRNR" id="PIRNR006404"/>
    </source>
</evidence>
<evidence type="ECO:0000256" key="16">
    <source>
        <dbReference type="PIRSR" id="PIRSR006404-2"/>
    </source>
</evidence>
<keyword evidence="12 17" id="KW-0129">CBS domain</keyword>
<dbReference type="InterPro" id="IPR008915">
    <property type="entry name" value="Peptidase_M50"/>
</dbReference>
<dbReference type="InterPro" id="IPR000644">
    <property type="entry name" value="CBS_dom"/>
</dbReference>
<evidence type="ECO:0000256" key="8">
    <source>
        <dbReference type="ARBA" id="ARBA00022801"/>
    </source>
</evidence>
<keyword evidence="9 14" id="KW-0862">Zinc</keyword>
<evidence type="ECO:0000256" key="10">
    <source>
        <dbReference type="ARBA" id="ARBA00022989"/>
    </source>
</evidence>
<dbReference type="InterPro" id="IPR016483">
    <property type="entry name" value="UCP006404_Pept_M50_CBS"/>
</dbReference>
<gene>
    <name evidence="19" type="ORF">AVDCRST_MAG01-01-654</name>
</gene>
<evidence type="ECO:0000256" key="4">
    <source>
        <dbReference type="ARBA" id="ARBA00022670"/>
    </source>
</evidence>
<evidence type="ECO:0000256" key="12">
    <source>
        <dbReference type="ARBA" id="ARBA00023122"/>
    </source>
</evidence>
<dbReference type="AlphaFoldDB" id="A0A6J4NQ29"/>
<keyword evidence="5 14" id="KW-0812">Transmembrane</keyword>
<keyword evidence="8 14" id="KW-0378">Hydrolase</keyword>
<feature type="binding site" evidence="16">
    <location>
        <position position="59"/>
    </location>
    <ligand>
        <name>Zn(2+)</name>
        <dbReference type="ChEBI" id="CHEBI:29105"/>
        <note>catalytic</note>
    </ligand>
</feature>
<proteinExistence type="inferred from homology"/>
<dbReference type="GO" id="GO:0006508">
    <property type="term" value="P:proteolysis"/>
    <property type="evidence" value="ECO:0007669"/>
    <property type="project" value="UniProtKB-KW"/>
</dbReference>
<evidence type="ECO:0000256" key="15">
    <source>
        <dbReference type="PIRSR" id="PIRSR006404-1"/>
    </source>
</evidence>
<dbReference type="GO" id="GO:0005886">
    <property type="term" value="C:plasma membrane"/>
    <property type="evidence" value="ECO:0007669"/>
    <property type="project" value="UniProtKB-SubCell"/>
</dbReference>
<keyword evidence="4 14" id="KW-0645">Protease</keyword>
<evidence type="ECO:0000259" key="18">
    <source>
        <dbReference type="PROSITE" id="PS51371"/>
    </source>
</evidence>
<feature type="transmembrane region" description="Helical" evidence="14">
    <location>
        <begin position="143"/>
        <end position="163"/>
    </location>
</feature>
<dbReference type="Pfam" id="PF00571">
    <property type="entry name" value="CBS"/>
    <property type="match status" value="2"/>
</dbReference>
<comment type="caution">
    <text evidence="14">Lacks conserved residue(s) required for the propagation of feature annotation.</text>
</comment>
<dbReference type="GO" id="GO:0008237">
    <property type="term" value="F:metallopeptidase activity"/>
    <property type="evidence" value="ECO:0007669"/>
    <property type="project" value="UniProtKB-UniRule"/>
</dbReference>
<dbReference type="Pfam" id="PF02163">
    <property type="entry name" value="Peptidase_M50"/>
    <property type="match status" value="2"/>
</dbReference>
<keyword evidence="13 14" id="KW-0472">Membrane</keyword>
<dbReference type="GO" id="GO:0046872">
    <property type="term" value="F:metal ion binding"/>
    <property type="evidence" value="ECO:0007669"/>
    <property type="project" value="UniProtKB-UniRule"/>
</dbReference>
<name>A0A6J4NQ29_9ACTN</name>
<dbReference type="InterPro" id="IPR046342">
    <property type="entry name" value="CBS_dom_sf"/>
</dbReference>
<protein>
    <recommendedName>
        <fullName evidence="14">Zinc metalloprotease</fullName>
    </recommendedName>
</protein>
<feature type="binding site" evidence="16">
    <location>
        <position position="166"/>
    </location>
    <ligand>
        <name>Zn(2+)</name>
        <dbReference type="ChEBI" id="CHEBI:29105"/>
        <note>catalytic</note>
    </ligand>
</feature>
<feature type="transmembrane region" description="Helical" evidence="14">
    <location>
        <begin position="12"/>
        <end position="33"/>
    </location>
</feature>
<evidence type="ECO:0000313" key="19">
    <source>
        <dbReference type="EMBL" id="CAA9393801.1"/>
    </source>
</evidence>
<evidence type="ECO:0000256" key="9">
    <source>
        <dbReference type="ARBA" id="ARBA00022833"/>
    </source>
</evidence>
<evidence type="ECO:0000256" key="1">
    <source>
        <dbReference type="ARBA" id="ARBA00004651"/>
    </source>
</evidence>
<dbReference type="SMART" id="SM00116">
    <property type="entry name" value="CBS"/>
    <property type="match status" value="2"/>
</dbReference>
<feature type="transmembrane region" description="Helical" evidence="14">
    <location>
        <begin position="101"/>
        <end position="123"/>
    </location>
</feature>
<dbReference type="SUPFAM" id="SSF54631">
    <property type="entry name" value="CBS-domain pair"/>
    <property type="match status" value="1"/>
</dbReference>
<keyword evidence="10 14" id="KW-1133">Transmembrane helix</keyword>
<sequence>MGGSFKIGRIFGIDVKIHWTFFLLLAFFSYLGFSNGGSVRAAVVASVIIVALFVCVLLHEFGHSLVAQRFGIEVPDITLLPIGGLARLKSLPENPWDEVKIAVAGPVVNVALAPFFFAGAFALGADLLRPVNVLEGSASVGQILAYLGIMNLALAIFNLIPAFPMDGGRILRGLLATRLGAVRSTDIASTVGQVFAVGFFILAFILNTFTLALVAVFIFFGASGESGFVRQKEMMRGLTVADVMGTKRRTETVTPYHNFGQVFDAVLHGYQEDFPVVDEEGRLVGILTRGEIMAAAHSPDKYSSVRDLMRTEFPTVSPDADLFSDGNRILQESGLRALPVVKDGDLVGMLTTDDIGQAALLRDRRKLGQ</sequence>
<accession>A0A6J4NQ29</accession>
<organism evidence="19">
    <name type="scientific">uncultured Rubrobacteraceae bacterium</name>
    <dbReference type="NCBI Taxonomy" id="349277"/>
    <lineage>
        <taxon>Bacteria</taxon>
        <taxon>Bacillati</taxon>
        <taxon>Actinomycetota</taxon>
        <taxon>Rubrobacteria</taxon>
        <taxon>Rubrobacterales</taxon>
        <taxon>Rubrobacteraceae</taxon>
        <taxon>environmental samples</taxon>
    </lineage>
</organism>
<dbReference type="EMBL" id="CADCUW010000102">
    <property type="protein sequence ID" value="CAA9393801.1"/>
    <property type="molecule type" value="Genomic_DNA"/>
</dbReference>
<dbReference type="CDD" id="cd02205">
    <property type="entry name" value="CBS_pair_SF"/>
    <property type="match status" value="1"/>
</dbReference>
<comment type="subcellular location">
    <subcellularLocation>
        <location evidence="1">Cell membrane</location>
        <topology evidence="1">Multi-pass membrane protein</topology>
    </subcellularLocation>
</comment>
<reference evidence="19" key="1">
    <citation type="submission" date="2020-02" db="EMBL/GenBank/DDBJ databases">
        <authorList>
            <person name="Meier V. D."/>
        </authorList>
    </citation>
    <scope>NUCLEOTIDE SEQUENCE</scope>
    <source>
        <strain evidence="19">AVDCRST_MAG01</strain>
    </source>
</reference>
<comment type="cofactor">
    <cofactor evidence="14 16">
        <name>Zn(2+)</name>
        <dbReference type="ChEBI" id="CHEBI:29105"/>
    </cofactor>
    <text evidence="14 16">Binds 1 zinc ion per subunit.</text>
</comment>
<evidence type="ECO:0000256" key="6">
    <source>
        <dbReference type="ARBA" id="ARBA00022723"/>
    </source>
</evidence>
<comment type="similarity">
    <text evidence="2 14">Belongs to the peptidase M50B family.</text>
</comment>
<dbReference type="CDD" id="cd06164">
    <property type="entry name" value="S2P-M50_SpoIVFB_CBS"/>
    <property type="match status" value="1"/>
</dbReference>
<feature type="transmembrane region" description="Helical" evidence="14">
    <location>
        <begin position="39"/>
        <end position="59"/>
    </location>
</feature>
<keyword evidence="3" id="KW-1003">Cell membrane</keyword>
<feature type="active site" evidence="15">
    <location>
        <position position="60"/>
    </location>
</feature>
<feature type="domain" description="CBS" evidence="18">
    <location>
        <begin position="244"/>
        <end position="302"/>
    </location>
</feature>
<evidence type="ECO:0000256" key="7">
    <source>
        <dbReference type="ARBA" id="ARBA00022737"/>
    </source>
</evidence>
<feature type="domain" description="CBS" evidence="18">
    <location>
        <begin position="309"/>
        <end position="367"/>
    </location>
</feature>
<keyword evidence="7" id="KW-0677">Repeat</keyword>
<dbReference type="PANTHER" id="PTHR39188">
    <property type="entry name" value="MEMBRANE-ASSOCIATED ZINC METALLOPROTEASE M50B"/>
    <property type="match status" value="1"/>
</dbReference>
<evidence type="ECO:0000256" key="13">
    <source>
        <dbReference type="ARBA" id="ARBA00023136"/>
    </source>
</evidence>
<dbReference type="Gene3D" id="3.10.580.10">
    <property type="entry name" value="CBS-domain"/>
    <property type="match status" value="1"/>
</dbReference>
<evidence type="ECO:0000256" key="2">
    <source>
        <dbReference type="ARBA" id="ARBA00007931"/>
    </source>
</evidence>
<evidence type="ECO:0000256" key="11">
    <source>
        <dbReference type="ARBA" id="ARBA00023049"/>
    </source>
</evidence>
<dbReference type="PIRSF" id="PIRSF006404">
    <property type="entry name" value="UCP006404_Pept_M50_CBS"/>
    <property type="match status" value="1"/>
</dbReference>